<gene>
    <name evidence="2" type="ORF">L915_00362</name>
</gene>
<feature type="region of interest" description="Disordered" evidence="1">
    <location>
        <begin position="27"/>
        <end position="48"/>
    </location>
</feature>
<proteinExistence type="predicted"/>
<dbReference type="Proteomes" id="UP000053236">
    <property type="component" value="Unassembled WGS sequence"/>
</dbReference>
<evidence type="ECO:0000256" key="1">
    <source>
        <dbReference type="SAM" id="MobiDB-lite"/>
    </source>
</evidence>
<accession>W2HPH3</accession>
<organism evidence="2">
    <name type="scientific">Phytophthora nicotianae</name>
    <name type="common">Potato buckeye rot agent</name>
    <name type="synonym">Phytophthora parasitica</name>
    <dbReference type="NCBI Taxonomy" id="4792"/>
    <lineage>
        <taxon>Eukaryota</taxon>
        <taxon>Sar</taxon>
        <taxon>Stramenopiles</taxon>
        <taxon>Oomycota</taxon>
        <taxon>Peronosporomycetes</taxon>
        <taxon>Peronosporales</taxon>
        <taxon>Peronosporaceae</taxon>
        <taxon>Phytophthora</taxon>
    </lineage>
</organism>
<sequence length="48" mass="5445">MGSGPKYCWSNRVCRPCLAIIHRLAKQTRQPQHWNADERRSHGPTSGG</sequence>
<reference evidence="2" key="1">
    <citation type="submission" date="2013-11" db="EMBL/GenBank/DDBJ databases">
        <title>The Genome Sequence of Phytophthora parasitica CJ02B3.</title>
        <authorList>
            <consortium name="The Broad Institute Genomics Platform"/>
            <person name="Russ C."/>
            <person name="Tyler B."/>
            <person name="Panabieres F."/>
            <person name="Shan W."/>
            <person name="Tripathy S."/>
            <person name="Grunwald N."/>
            <person name="Machado M."/>
            <person name="Johnson C.S."/>
            <person name="Arredondo F."/>
            <person name="Hong C."/>
            <person name="Coffey M."/>
            <person name="Young S.K."/>
            <person name="Zeng Q."/>
            <person name="Gargeya S."/>
            <person name="Fitzgerald M."/>
            <person name="Abouelleil A."/>
            <person name="Alvarado L."/>
            <person name="Chapman S.B."/>
            <person name="Gainer-Dewar J."/>
            <person name="Goldberg J."/>
            <person name="Griggs A."/>
            <person name="Gujja S."/>
            <person name="Hansen M."/>
            <person name="Howarth C."/>
            <person name="Imamovic A."/>
            <person name="Ireland A."/>
            <person name="Larimer J."/>
            <person name="McCowan C."/>
            <person name="Murphy C."/>
            <person name="Pearson M."/>
            <person name="Poon T.W."/>
            <person name="Priest M."/>
            <person name="Roberts A."/>
            <person name="Saif S."/>
            <person name="Shea T."/>
            <person name="Sykes S."/>
            <person name="Wortman J."/>
            <person name="Nusbaum C."/>
            <person name="Birren B."/>
        </authorList>
    </citation>
    <scope>NUCLEOTIDE SEQUENCE [LARGE SCALE GENOMIC DNA]</scope>
    <source>
        <strain evidence="2">CJ02B3</strain>
    </source>
</reference>
<dbReference type="EMBL" id="KI683924">
    <property type="protein sequence ID" value="ETK97049.1"/>
    <property type="molecule type" value="Genomic_DNA"/>
</dbReference>
<protein>
    <submittedName>
        <fullName evidence="2">Uncharacterized protein</fullName>
    </submittedName>
</protein>
<dbReference type="AlphaFoldDB" id="W2HPH3"/>
<evidence type="ECO:0000313" key="2">
    <source>
        <dbReference type="EMBL" id="ETK97049.1"/>
    </source>
</evidence>
<name>W2HPH3_PHYNI</name>